<sequence>MISVSIPVGCAPKKRSKQNWMPNFFIRISPDNTITFLCARSEMGQGTSTGLAMIAADELGVDMDQIEIEFSTGSSERYGNMQDTGGSNGIRMQWPALRKAIATTRELLILAACNKWEVLPKDCYCEKGIVNHRLSEKKAAFGELLEIASTLAAPKDVKLKEPCEFKYIGKSIIGPKTKLAATGRTNYSLNLKFEDMLYAAIERCPVWGGRLVSFNDDKARRVPGVIEVVQVKPLEEQPDDYKGGVRHGVAVLASNTWAAFEGKKALEIQWDGGANAKKSDEDIKRELIQDSLSNNDISLEIDEANRVFKKGDDFFSAYYSSPFQANACMEPLNATAYHRGHKIEIWAGTQSPSITRDRISELMGLPPAAITVNNLPSGGGFGRRFFTDYVEEAVVLSNHFRKPVKVTWTREDTLATSKNHPYWVDNWEASLDNKGVPIAFKYKGAIAGPSGFTPFPYGIPTTFYRPLGYRYPRLLPRASWRSVAAHPWGLSLESFIDELAHRARIDPLEFRIGLLKNADVVEQVFEPWVGDDLYPDKLGNTLEIAAEKANWGVGKERGIYQGVSSISYNTSYCTQIVDLSIVGEDILKIHKVTAVVDCGLVINPSQATAQVEGSIVWGLTALLKNPITVRNGRVQQRNFDTYELLKMAEVPEIEVYFVDNENAPTGIGELAVPGLAPAVLNAVYAATGKRIRDLPLKQPKIV</sequence>
<dbReference type="InterPro" id="IPR008274">
    <property type="entry name" value="AldOxase/xan_DH_MoCoBD1"/>
</dbReference>
<dbReference type="InterPro" id="IPR052516">
    <property type="entry name" value="N-heterocyclic_Hydroxylase"/>
</dbReference>
<evidence type="ECO:0000313" key="2">
    <source>
        <dbReference type="EMBL" id="NAY93130.1"/>
    </source>
</evidence>
<dbReference type="Proteomes" id="UP000667650">
    <property type="component" value="Unassembled WGS sequence"/>
</dbReference>
<dbReference type="PANTHER" id="PTHR47495:SF3">
    <property type="entry name" value="BLR6219 PROTEIN"/>
    <property type="match status" value="1"/>
</dbReference>
<dbReference type="Gene3D" id="3.30.365.10">
    <property type="entry name" value="Aldehyde oxidase/xanthine dehydrogenase, molybdopterin binding domain"/>
    <property type="match status" value="3"/>
</dbReference>
<dbReference type="AlphaFoldDB" id="A0A964WYF6"/>
<dbReference type="SUPFAM" id="SSF56003">
    <property type="entry name" value="Molybdenum cofactor-binding domain"/>
    <property type="match status" value="2"/>
</dbReference>
<accession>A0A964WYF6</accession>
<evidence type="ECO:0000313" key="3">
    <source>
        <dbReference type="Proteomes" id="UP000667650"/>
    </source>
</evidence>
<proteinExistence type="predicted"/>
<dbReference type="InterPro" id="IPR012368">
    <property type="entry name" value="OxRdtase_Mopterin-bd_su_IorB"/>
</dbReference>
<dbReference type="SMART" id="SM01008">
    <property type="entry name" value="Ald_Xan_dh_C"/>
    <property type="match status" value="1"/>
</dbReference>
<dbReference type="Pfam" id="PF20256">
    <property type="entry name" value="MoCoBD_2"/>
    <property type="match status" value="2"/>
</dbReference>
<keyword evidence="3" id="KW-1185">Reference proteome</keyword>
<feature type="domain" description="Aldehyde oxidase/xanthine dehydrogenase a/b hammerhead" evidence="1">
    <location>
        <begin position="182"/>
        <end position="274"/>
    </location>
</feature>
<reference evidence="2" key="1">
    <citation type="submission" date="2020-01" db="EMBL/GenBank/DDBJ databases">
        <title>Muricauda ochracea sp. nov., isolated from a tidal flat of Garorim bay in Korea.</title>
        <authorList>
            <person name="Kim D."/>
            <person name="Yoo Y."/>
            <person name="Kim J.-J."/>
        </authorList>
    </citation>
    <scope>NUCLEOTIDE SEQUENCE</scope>
    <source>
        <strain evidence="2">JGD-17</strain>
    </source>
</reference>
<organism evidence="2 3">
    <name type="scientific">Flagellimonas ochracea</name>
    <dbReference type="NCBI Taxonomy" id="2696472"/>
    <lineage>
        <taxon>Bacteria</taxon>
        <taxon>Pseudomonadati</taxon>
        <taxon>Bacteroidota</taxon>
        <taxon>Flavobacteriia</taxon>
        <taxon>Flavobacteriales</taxon>
        <taxon>Flavobacteriaceae</taxon>
        <taxon>Flagellimonas</taxon>
    </lineage>
</organism>
<gene>
    <name evidence="2" type="ORF">GTQ34_14535</name>
</gene>
<name>A0A964WYF6_9FLAO</name>
<dbReference type="Gene3D" id="3.90.1170.50">
    <property type="entry name" value="Aldehyde oxidase/xanthine dehydrogenase, a/b hammerhead"/>
    <property type="match status" value="1"/>
</dbReference>
<dbReference type="Pfam" id="PF02738">
    <property type="entry name" value="MoCoBD_1"/>
    <property type="match status" value="1"/>
</dbReference>
<dbReference type="EMBL" id="JAAABI010000006">
    <property type="protein sequence ID" value="NAY93130.1"/>
    <property type="molecule type" value="Genomic_DNA"/>
</dbReference>
<dbReference type="InterPro" id="IPR000674">
    <property type="entry name" value="Ald_Oxase/Xan_DH_a/b"/>
</dbReference>
<comment type="caution">
    <text evidence="2">The sequence shown here is derived from an EMBL/GenBank/DDBJ whole genome shotgun (WGS) entry which is preliminary data.</text>
</comment>
<protein>
    <submittedName>
        <fullName evidence="2">Molybdopterin-dependent oxidoreductase</fullName>
    </submittedName>
</protein>
<dbReference type="PIRSF" id="PIRSF036389">
    <property type="entry name" value="IOR_B"/>
    <property type="match status" value="1"/>
</dbReference>
<dbReference type="InterPro" id="IPR046867">
    <property type="entry name" value="AldOxase/xan_DH_MoCoBD2"/>
</dbReference>
<dbReference type="GO" id="GO:0016491">
    <property type="term" value="F:oxidoreductase activity"/>
    <property type="evidence" value="ECO:0007669"/>
    <property type="project" value="InterPro"/>
</dbReference>
<evidence type="ECO:0000259" key="1">
    <source>
        <dbReference type="SMART" id="SM01008"/>
    </source>
</evidence>
<dbReference type="InterPro" id="IPR037165">
    <property type="entry name" value="AldOxase/xan_DH_Mopterin-bd_sf"/>
</dbReference>
<dbReference type="PANTHER" id="PTHR47495">
    <property type="entry name" value="ALDEHYDE DEHYDROGENASE"/>
    <property type="match status" value="1"/>
</dbReference>